<dbReference type="Gramene" id="CMP050CT">
    <property type="protein sequence ID" value="CMP050CT"/>
    <property type="gene ID" value="CMP050C"/>
</dbReference>
<dbReference type="KEGG" id="cme:CYME_CMP050C"/>
<accession>M1VFH3</accession>
<dbReference type="PANTHER" id="PTHR12677">
    <property type="entry name" value="GOLGI APPARATUS MEMBRANE PROTEIN TVP38-RELATED"/>
    <property type="match status" value="1"/>
</dbReference>
<dbReference type="InterPro" id="IPR015414">
    <property type="entry name" value="TMEM64"/>
</dbReference>
<feature type="compositionally biased region" description="Acidic residues" evidence="6">
    <location>
        <begin position="372"/>
        <end position="383"/>
    </location>
</feature>
<reference evidence="9 10" key="2">
    <citation type="journal article" date="2007" name="BMC Biol.">
        <title>A 100%-complete sequence reveals unusually simple genomic features in the hot-spring red alga Cyanidioschyzon merolae.</title>
        <authorList>
            <person name="Nozaki H."/>
            <person name="Takano H."/>
            <person name="Misumi O."/>
            <person name="Terasawa K."/>
            <person name="Matsuzaki M."/>
            <person name="Maruyama S."/>
            <person name="Nishida K."/>
            <person name="Yagisawa F."/>
            <person name="Yoshida Y."/>
            <person name="Fujiwara T."/>
            <person name="Takio S."/>
            <person name="Tamura K."/>
            <person name="Chung S.J."/>
            <person name="Nakamura S."/>
            <person name="Kuroiwa H."/>
            <person name="Tanaka K."/>
            <person name="Sato N."/>
            <person name="Kuroiwa T."/>
        </authorList>
    </citation>
    <scope>NUCLEOTIDE SEQUENCE [LARGE SCALE GENOMIC DNA]</scope>
    <source>
        <strain evidence="9 10">10D</strain>
    </source>
</reference>
<reference evidence="9 10" key="1">
    <citation type="journal article" date="2004" name="Nature">
        <title>Genome sequence of the ultrasmall unicellular red alga Cyanidioschyzon merolae 10D.</title>
        <authorList>
            <person name="Matsuzaki M."/>
            <person name="Misumi O."/>
            <person name="Shin-i T."/>
            <person name="Maruyama S."/>
            <person name="Takahara M."/>
            <person name="Miyagishima S."/>
            <person name="Mori T."/>
            <person name="Nishida K."/>
            <person name="Yagisawa F."/>
            <person name="Nishida K."/>
            <person name="Yoshida Y."/>
            <person name="Nishimura Y."/>
            <person name="Nakao S."/>
            <person name="Kobayashi T."/>
            <person name="Momoyama Y."/>
            <person name="Higashiyama T."/>
            <person name="Minoda A."/>
            <person name="Sano M."/>
            <person name="Nomoto H."/>
            <person name="Oishi K."/>
            <person name="Hayashi H."/>
            <person name="Ohta F."/>
            <person name="Nishizaka S."/>
            <person name="Haga S."/>
            <person name="Miura S."/>
            <person name="Morishita T."/>
            <person name="Kabeya Y."/>
            <person name="Terasawa K."/>
            <person name="Suzuki Y."/>
            <person name="Ishii Y."/>
            <person name="Asakawa S."/>
            <person name="Takano H."/>
            <person name="Ohta N."/>
            <person name="Kuroiwa H."/>
            <person name="Tanaka K."/>
            <person name="Shimizu N."/>
            <person name="Sugano S."/>
            <person name="Sato N."/>
            <person name="Nozaki H."/>
            <person name="Ogasawara N."/>
            <person name="Kohara Y."/>
            <person name="Kuroiwa T."/>
        </authorList>
    </citation>
    <scope>NUCLEOTIDE SEQUENCE [LARGE SCALE GENOMIC DNA]</scope>
    <source>
        <strain evidence="9 10">10D</strain>
    </source>
</reference>
<proteinExistence type="predicted"/>
<evidence type="ECO:0000259" key="8">
    <source>
        <dbReference type="Pfam" id="PF09335"/>
    </source>
</evidence>
<dbReference type="RefSeq" id="XP_005537748.1">
    <property type="nucleotide sequence ID" value="XM_005537691.1"/>
</dbReference>
<feature type="transmembrane region" description="Helical" evidence="7">
    <location>
        <begin position="196"/>
        <end position="219"/>
    </location>
</feature>
<feature type="compositionally biased region" description="Polar residues" evidence="6">
    <location>
        <begin position="392"/>
        <end position="407"/>
    </location>
</feature>
<dbReference type="eggNOG" id="KOG3140">
    <property type="taxonomic scope" value="Eukaryota"/>
</dbReference>
<dbReference type="Proteomes" id="UP000007014">
    <property type="component" value="Chromosome 16"/>
</dbReference>
<evidence type="ECO:0000313" key="10">
    <source>
        <dbReference type="Proteomes" id="UP000007014"/>
    </source>
</evidence>
<keyword evidence="10" id="KW-1185">Reference proteome</keyword>
<evidence type="ECO:0000256" key="1">
    <source>
        <dbReference type="ARBA" id="ARBA00004651"/>
    </source>
</evidence>
<feature type="transmembrane region" description="Helical" evidence="7">
    <location>
        <begin position="282"/>
        <end position="305"/>
    </location>
</feature>
<keyword evidence="3 7" id="KW-0812">Transmembrane</keyword>
<evidence type="ECO:0000256" key="5">
    <source>
        <dbReference type="ARBA" id="ARBA00023136"/>
    </source>
</evidence>
<feature type="region of interest" description="Disordered" evidence="6">
    <location>
        <begin position="368"/>
        <end position="407"/>
    </location>
</feature>
<dbReference type="GO" id="GO:0005886">
    <property type="term" value="C:plasma membrane"/>
    <property type="evidence" value="ECO:0007669"/>
    <property type="project" value="UniProtKB-SubCell"/>
</dbReference>
<keyword evidence="2" id="KW-1003">Cell membrane</keyword>
<dbReference type="PANTHER" id="PTHR12677:SF59">
    <property type="entry name" value="GOLGI APPARATUS MEMBRANE PROTEIN TVP38-RELATED"/>
    <property type="match status" value="1"/>
</dbReference>
<dbReference type="InterPro" id="IPR032816">
    <property type="entry name" value="VTT_dom"/>
</dbReference>
<organism evidence="9 10">
    <name type="scientific">Cyanidioschyzon merolae (strain NIES-3377 / 10D)</name>
    <name type="common">Unicellular red alga</name>
    <dbReference type="NCBI Taxonomy" id="280699"/>
    <lineage>
        <taxon>Eukaryota</taxon>
        <taxon>Rhodophyta</taxon>
        <taxon>Bangiophyceae</taxon>
        <taxon>Cyanidiales</taxon>
        <taxon>Cyanidiaceae</taxon>
        <taxon>Cyanidioschyzon</taxon>
    </lineage>
</organism>
<dbReference type="Pfam" id="PF09335">
    <property type="entry name" value="VTT_dom"/>
    <property type="match status" value="1"/>
</dbReference>
<feature type="transmembrane region" description="Helical" evidence="7">
    <location>
        <begin position="338"/>
        <end position="358"/>
    </location>
</feature>
<dbReference type="OMA" id="MWWLVVY"/>
<keyword evidence="5 7" id="KW-0472">Membrane</keyword>
<name>M1VFH3_CYAM1</name>
<sequence length="407" mass="44037">MKPSVETEPVLHRRSRSTSAQSALTGTEVSRQPGLESAGVLVRSRSLSRSDFALAGDLLKPKDSGRGAVLGARTSRAPVRGRQRTQPSGHVADHTDVSVGCSASTDVLDMRTNPSVCVGERRANLWVLVTAVTAVLALGVVLLVLHKQVAFAFSAAVSWMRGLPWPLRLVSYASMYIILAALEFPAWLMAIGAGMLFGLVCGIAVALCCHLAAALLCLYTSRYYLRERMERLIENSERRNTYLAVNRALSRQALRFVTLMRLSPLFPFALSSMAMGVSQVQIGSFCLGTILGILPGIILLVTIGAQLRWSTNPAKQNGADVVTEADAALARHRGPKNLLRLLSIGSMILLIMMITRAAQRAIQDELDHESLSEAEDCEQAVDDEQGRFPNANDANDQGTESMRLSAP</sequence>
<dbReference type="EMBL" id="AP006498">
    <property type="protein sequence ID" value="BAM81712.1"/>
    <property type="molecule type" value="Genomic_DNA"/>
</dbReference>
<evidence type="ECO:0000256" key="2">
    <source>
        <dbReference type="ARBA" id="ARBA00022475"/>
    </source>
</evidence>
<feature type="transmembrane region" description="Helical" evidence="7">
    <location>
        <begin position="169"/>
        <end position="190"/>
    </location>
</feature>
<gene>
    <name evidence="9" type="ORF">CYME_CMP050C</name>
</gene>
<dbReference type="GeneID" id="16995942"/>
<evidence type="ECO:0000256" key="7">
    <source>
        <dbReference type="SAM" id="Phobius"/>
    </source>
</evidence>
<evidence type="ECO:0000256" key="4">
    <source>
        <dbReference type="ARBA" id="ARBA00022989"/>
    </source>
</evidence>
<dbReference type="HOGENOM" id="CLU_676820_0_0_1"/>
<keyword evidence="4 7" id="KW-1133">Transmembrane helix</keyword>
<evidence type="ECO:0000256" key="3">
    <source>
        <dbReference type="ARBA" id="ARBA00022692"/>
    </source>
</evidence>
<feature type="region of interest" description="Disordered" evidence="6">
    <location>
        <begin position="65"/>
        <end position="95"/>
    </location>
</feature>
<evidence type="ECO:0000313" key="9">
    <source>
        <dbReference type="EMBL" id="BAM81712.1"/>
    </source>
</evidence>
<feature type="transmembrane region" description="Helical" evidence="7">
    <location>
        <begin position="125"/>
        <end position="145"/>
    </location>
</feature>
<evidence type="ECO:0000256" key="6">
    <source>
        <dbReference type="SAM" id="MobiDB-lite"/>
    </source>
</evidence>
<dbReference type="OrthoDB" id="166803at2759"/>
<feature type="region of interest" description="Disordered" evidence="6">
    <location>
        <begin position="1"/>
        <end position="38"/>
    </location>
</feature>
<comment type="subcellular location">
    <subcellularLocation>
        <location evidence="1">Cell membrane</location>
        <topology evidence="1">Multi-pass membrane protein</topology>
    </subcellularLocation>
</comment>
<dbReference type="AlphaFoldDB" id="M1VFH3"/>
<protein>
    <recommendedName>
        <fullName evidence="8">VTT domain-containing protein</fullName>
    </recommendedName>
</protein>
<feature type="domain" description="VTT" evidence="8">
    <location>
        <begin position="184"/>
        <end position="306"/>
    </location>
</feature>
<feature type="compositionally biased region" description="Polar residues" evidence="6">
    <location>
        <begin position="17"/>
        <end position="30"/>
    </location>
</feature>